<reference evidence="2" key="2">
    <citation type="submission" date="2007-10" db="EMBL/GenBank/DDBJ databases">
        <authorList>
            <person name="Myers G.S."/>
        </authorList>
    </citation>
    <scope>NUCLEOTIDE SEQUENCE [LARGE SCALE GENOMIC DNA]</scope>
</reference>
<proteinExistence type="predicted"/>
<protein>
    <submittedName>
        <fullName evidence="2">Uncharacterized protein</fullName>
    </submittedName>
</protein>
<accession>A8PL68</accession>
<dbReference type="Proteomes" id="UP000054075">
    <property type="component" value="Unassembled WGS sequence"/>
</dbReference>
<dbReference type="RefSeq" id="WP_006035009.1">
    <property type="nucleotide sequence ID" value="NZ_AAQJ02000001.1"/>
</dbReference>
<dbReference type="AlphaFoldDB" id="A8PL68"/>
<evidence type="ECO:0000313" key="3">
    <source>
        <dbReference type="Proteomes" id="UP000054075"/>
    </source>
</evidence>
<feature type="coiled-coil region" evidence="1">
    <location>
        <begin position="322"/>
        <end position="356"/>
    </location>
</feature>
<organism evidence="2 3">
    <name type="scientific">Rickettsiella grylli</name>
    <dbReference type="NCBI Taxonomy" id="59196"/>
    <lineage>
        <taxon>Bacteria</taxon>
        <taxon>Pseudomonadati</taxon>
        <taxon>Pseudomonadota</taxon>
        <taxon>Gammaproteobacteria</taxon>
        <taxon>Legionellales</taxon>
        <taxon>Coxiellaceae</taxon>
        <taxon>Rickettsiella</taxon>
    </lineage>
</organism>
<sequence length="485" mass="56450">MPKTISQKLYPQLPAEDRMADTLSEECDPKLPIESDASNTFEKNNQNIYFAINYQQNSQPEKRKLVCLLLNEGKLRLKKFNHEEFEKQVNLQAGQVFLNKDLIQLVFYVKKDKQNQCFDEIAKILKISGDLENKKKIQDIREHFNKTGDTVRAFINYREMKRSFDEKTGEYIHHSVMDLDKIFVEVETKFNDYKTNYDEKPEYTNTLNEMKKIVDEMKTIHTQNKTDFEHLRTGTVNAVMTSFERLVKEFDEKSNQLTLINTTLNDHAKREQLENKAILFKEDCENILSSERVATEEIFEEKREIKNNVELLLISIQSLSGQDNISVAIEGLEKKLDSLQEKYAALKMNIDRFKNYSIKTDEKNNHHEQLNEIWQKDIQPLSESIQNHASKTSEVKKRILNEILTYLKEIKDKIIAHIPLDEIKEGVETVKKLIQLNASELAVARGFFSNSGKSVSLVSTLDLKLEKLAETMAVNEHTMSSDLKK</sequence>
<name>A8PL68_9COXI</name>
<reference evidence="2" key="1">
    <citation type="submission" date="2006-04" db="EMBL/GenBank/DDBJ databases">
        <authorList>
            <person name="Seshadri R."/>
            <person name="Federici B.A."/>
        </authorList>
    </citation>
    <scope>NUCLEOTIDE SEQUENCE [LARGE SCALE GENOMIC DNA]</scope>
</reference>
<evidence type="ECO:0000256" key="1">
    <source>
        <dbReference type="SAM" id="Coils"/>
    </source>
</evidence>
<evidence type="ECO:0000313" key="2">
    <source>
        <dbReference type="EMBL" id="EDP46022.1"/>
    </source>
</evidence>
<keyword evidence="3" id="KW-1185">Reference proteome</keyword>
<dbReference type="STRING" id="59196.RICGR_0247"/>
<comment type="caution">
    <text evidence="2">The sequence shown here is derived from an EMBL/GenBank/DDBJ whole genome shotgun (WGS) entry which is preliminary data.</text>
</comment>
<dbReference type="EMBL" id="AAQJ02000001">
    <property type="protein sequence ID" value="EDP46022.1"/>
    <property type="molecule type" value="Genomic_DNA"/>
</dbReference>
<keyword evidence="1" id="KW-0175">Coiled coil</keyword>
<gene>
    <name evidence="2" type="ORF">RICGR_0247</name>
</gene>